<accession>A0A8X6J5Q4</accession>
<dbReference type="EMBL" id="BMAO01018133">
    <property type="protein sequence ID" value="GFR21300.1"/>
    <property type="molecule type" value="Genomic_DNA"/>
</dbReference>
<dbReference type="AlphaFoldDB" id="A0A8X6J5Q4"/>
<gene>
    <name evidence="1" type="ORF">TNCT_479531</name>
</gene>
<name>A0A8X6J5Q4_TRICU</name>
<organism evidence="1 2">
    <name type="scientific">Trichonephila clavata</name>
    <name type="common">Joro spider</name>
    <name type="synonym">Nephila clavata</name>
    <dbReference type="NCBI Taxonomy" id="2740835"/>
    <lineage>
        <taxon>Eukaryota</taxon>
        <taxon>Metazoa</taxon>
        <taxon>Ecdysozoa</taxon>
        <taxon>Arthropoda</taxon>
        <taxon>Chelicerata</taxon>
        <taxon>Arachnida</taxon>
        <taxon>Araneae</taxon>
        <taxon>Araneomorphae</taxon>
        <taxon>Entelegynae</taxon>
        <taxon>Araneoidea</taxon>
        <taxon>Nephilidae</taxon>
        <taxon>Trichonephila</taxon>
    </lineage>
</organism>
<dbReference type="Proteomes" id="UP000887116">
    <property type="component" value="Unassembled WGS sequence"/>
</dbReference>
<proteinExistence type="predicted"/>
<protein>
    <submittedName>
        <fullName evidence="1">Uncharacterized protein</fullName>
    </submittedName>
</protein>
<evidence type="ECO:0000313" key="1">
    <source>
        <dbReference type="EMBL" id="GFR21300.1"/>
    </source>
</evidence>
<evidence type="ECO:0000313" key="2">
    <source>
        <dbReference type="Proteomes" id="UP000887116"/>
    </source>
</evidence>
<comment type="caution">
    <text evidence="1">The sequence shown here is derived from an EMBL/GenBank/DDBJ whole genome shotgun (WGS) entry which is preliminary data.</text>
</comment>
<sequence length="140" mass="16449">MQEIASRIKLEEEEKFCIIKGLKENKAREMQLQSLGDIQDLKKMKILDIQEKQNPASNFTDFIHPKFSMKKGSNNPTLLAHRQQYRRWNWRGGQHQYSVGYSRNTYSLLKGQYSFLIINPSLVLNVRQCIRGTNDSRNDD</sequence>
<reference evidence="1" key="1">
    <citation type="submission" date="2020-07" db="EMBL/GenBank/DDBJ databases">
        <title>Multicomponent nature underlies the extraordinary mechanical properties of spider dragline silk.</title>
        <authorList>
            <person name="Kono N."/>
            <person name="Nakamura H."/>
            <person name="Mori M."/>
            <person name="Yoshida Y."/>
            <person name="Ohtoshi R."/>
            <person name="Malay A.D."/>
            <person name="Moran D.A.P."/>
            <person name="Tomita M."/>
            <person name="Numata K."/>
            <person name="Arakawa K."/>
        </authorList>
    </citation>
    <scope>NUCLEOTIDE SEQUENCE</scope>
</reference>
<keyword evidence="2" id="KW-1185">Reference proteome</keyword>